<reference evidence="3" key="1">
    <citation type="submission" date="2017-09" db="EMBL/GenBank/DDBJ databases">
        <title>Depth-based differentiation of microbial function through sediment-hosted aquifers and enrichment of novel symbionts in the deep terrestrial subsurface.</title>
        <authorList>
            <person name="Probst A.J."/>
            <person name="Ladd B."/>
            <person name="Jarett J.K."/>
            <person name="Geller-Mcgrath D.E."/>
            <person name="Sieber C.M.K."/>
            <person name="Emerson J.B."/>
            <person name="Anantharaman K."/>
            <person name="Thomas B.C."/>
            <person name="Malmstrom R."/>
            <person name="Stieglmeier M."/>
            <person name="Klingl A."/>
            <person name="Woyke T."/>
            <person name="Ryan C.M."/>
            <person name="Banfield J.F."/>
        </authorList>
    </citation>
    <scope>NUCLEOTIDE SEQUENCE [LARGE SCALE GENOMIC DNA]</scope>
</reference>
<comment type="caution">
    <text evidence="2">The sequence shown here is derived from an EMBL/GenBank/DDBJ whole genome shotgun (WGS) entry which is preliminary data.</text>
</comment>
<protein>
    <recommendedName>
        <fullName evidence="1">SpoVT-AbrB domain-containing protein</fullName>
    </recommendedName>
</protein>
<dbReference type="Gene3D" id="2.10.260.10">
    <property type="match status" value="1"/>
</dbReference>
<evidence type="ECO:0000313" key="2">
    <source>
        <dbReference type="EMBL" id="PJC28373.1"/>
    </source>
</evidence>
<gene>
    <name evidence="2" type="ORF">CO054_00480</name>
</gene>
<organism evidence="2 3">
    <name type="scientific">Candidatus Shapirobacteria bacterium CG_4_9_14_0_2_um_filter_39_11</name>
    <dbReference type="NCBI Taxonomy" id="1974478"/>
    <lineage>
        <taxon>Bacteria</taxon>
        <taxon>Candidatus Shapironibacteriota</taxon>
    </lineage>
</organism>
<dbReference type="Pfam" id="PF04014">
    <property type="entry name" value="MazE_antitoxin"/>
    <property type="match status" value="1"/>
</dbReference>
<proteinExistence type="predicted"/>
<dbReference type="SUPFAM" id="SSF89447">
    <property type="entry name" value="AbrB/MazE/MraZ-like"/>
    <property type="match status" value="1"/>
</dbReference>
<accession>A0A2M8ETC1</accession>
<dbReference type="SMART" id="SM00966">
    <property type="entry name" value="SpoVT_AbrB"/>
    <property type="match status" value="1"/>
</dbReference>
<evidence type="ECO:0000313" key="3">
    <source>
        <dbReference type="Proteomes" id="UP000229816"/>
    </source>
</evidence>
<dbReference type="GO" id="GO:0003677">
    <property type="term" value="F:DNA binding"/>
    <property type="evidence" value="ECO:0007669"/>
    <property type="project" value="InterPro"/>
</dbReference>
<name>A0A2M8ETC1_9BACT</name>
<dbReference type="InterPro" id="IPR037914">
    <property type="entry name" value="SpoVT-AbrB_sf"/>
</dbReference>
<dbReference type="InterPro" id="IPR007159">
    <property type="entry name" value="SpoVT-AbrB_dom"/>
</dbReference>
<dbReference type="AlphaFoldDB" id="A0A2M8ETC1"/>
<dbReference type="EMBL" id="PFSF01000012">
    <property type="protein sequence ID" value="PJC28373.1"/>
    <property type="molecule type" value="Genomic_DNA"/>
</dbReference>
<dbReference type="Proteomes" id="UP000229816">
    <property type="component" value="Unassembled WGS sequence"/>
</dbReference>
<feature type="domain" description="SpoVT-AbrB" evidence="1">
    <location>
        <begin position="7"/>
        <end position="53"/>
    </location>
</feature>
<evidence type="ECO:0000259" key="1">
    <source>
        <dbReference type="SMART" id="SM00966"/>
    </source>
</evidence>
<sequence>MGKQKIIRTGNSLAVTIPSDFVKTVGIKAGQNVLVNVEPETGRVIYSFSGTKQLALSQSFIKRKKKRG</sequence>